<accession>A0A8J4TC01</accession>
<dbReference type="AlphaFoldDB" id="A0A8J4TC01"/>
<sequence>MPLWCSDKVFLPVSPCSTWHLKPPRASQPCTRRYFWFGTGHDFPRGCLRTELFILRFWCSDHAVCFLRALEVVPPATSE</sequence>
<gene>
    <name evidence="1" type="primary">kduI</name>
    <name evidence="1" type="ORF">DAT39_017814</name>
</gene>
<dbReference type="EMBL" id="QNUK01000497">
    <property type="protein sequence ID" value="KAF5892480.1"/>
    <property type="molecule type" value="Genomic_DNA"/>
</dbReference>
<protein>
    <submittedName>
        <fullName evidence="1">4-deoxy-L-threo-5-hexosulose-uronate ketol-isomerase</fullName>
    </submittedName>
</protein>
<keyword evidence="2" id="KW-1185">Reference proteome</keyword>
<name>A0A8J4TC01_CLAMG</name>
<proteinExistence type="predicted"/>
<evidence type="ECO:0000313" key="2">
    <source>
        <dbReference type="Proteomes" id="UP000727407"/>
    </source>
</evidence>
<evidence type="ECO:0000313" key="1">
    <source>
        <dbReference type="EMBL" id="KAF5892480.1"/>
    </source>
</evidence>
<comment type="caution">
    <text evidence="1">The sequence shown here is derived from an EMBL/GenBank/DDBJ whole genome shotgun (WGS) entry which is preliminary data.</text>
</comment>
<organism evidence="1 2">
    <name type="scientific">Clarias magur</name>
    <name type="common">Asian catfish</name>
    <name type="synonym">Macropteronotus magur</name>
    <dbReference type="NCBI Taxonomy" id="1594786"/>
    <lineage>
        <taxon>Eukaryota</taxon>
        <taxon>Metazoa</taxon>
        <taxon>Chordata</taxon>
        <taxon>Craniata</taxon>
        <taxon>Vertebrata</taxon>
        <taxon>Euteleostomi</taxon>
        <taxon>Actinopterygii</taxon>
        <taxon>Neopterygii</taxon>
        <taxon>Teleostei</taxon>
        <taxon>Ostariophysi</taxon>
        <taxon>Siluriformes</taxon>
        <taxon>Clariidae</taxon>
        <taxon>Clarias</taxon>
    </lineage>
</organism>
<dbReference type="Proteomes" id="UP000727407">
    <property type="component" value="Unassembled WGS sequence"/>
</dbReference>
<reference evidence="1" key="1">
    <citation type="submission" date="2020-07" db="EMBL/GenBank/DDBJ databases">
        <title>Clarias magur genome sequencing, assembly and annotation.</title>
        <authorList>
            <person name="Kushwaha B."/>
            <person name="Kumar R."/>
            <person name="Das P."/>
            <person name="Joshi C.G."/>
            <person name="Kumar D."/>
            <person name="Nagpure N.S."/>
            <person name="Pandey M."/>
            <person name="Agarwal S."/>
            <person name="Srivastava S."/>
            <person name="Singh M."/>
            <person name="Sahoo L."/>
            <person name="Jayasankar P."/>
            <person name="Meher P.K."/>
            <person name="Koringa P.G."/>
            <person name="Iquebal M.A."/>
            <person name="Das S.P."/>
            <person name="Bit A."/>
            <person name="Patnaik S."/>
            <person name="Patel N."/>
            <person name="Shah T.M."/>
            <person name="Hinsu A."/>
            <person name="Jena J.K."/>
        </authorList>
    </citation>
    <scope>NUCLEOTIDE SEQUENCE</scope>
    <source>
        <strain evidence="1">CIFAMagur01</strain>
        <tissue evidence="1">Testis</tissue>
    </source>
</reference>